<organism evidence="1 2">
    <name type="scientific">Paenarthrobacter nicotinovorans</name>
    <name type="common">Arthrobacter nicotinovorans</name>
    <dbReference type="NCBI Taxonomy" id="29320"/>
    <lineage>
        <taxon>Bacteria</taxon>
        <taxon>Bacillati</taxon>
        <taxon>Actinomycetota</taxon>
        <taxon>Actinomycetes</taxon>
        <taxon>Micrococcales</taxon>
        <taxon>Micrococcaceae</taxon>
        <taxon>Paenarthrobacter</taxon>
    </lineage>
</organism>
<dbReference type="Proteomes" id="UP001448614">
    <property type="component" value="Unassembled WGS sequence"/>
</dbReference>
<protein>
    <submittedName>
        <fullName evidence="1">Uncharacterized protein</fullName>
    </submittedName>
</protein>
<dbReference type="EMBL" id="JBBMFV010000004">
    <property type="protein sequence ID" value="MEO3940303.1"/>
    <property type="molecule type" value="Genomic_DNA"/>
</dbReference>
<comment type="caution">
    <text evidence="1">The sequence shown here is derived from an EMBL/GenBank/DDBJ whole genome shotgun (WGS) entry which is preliminary data.</text>
</comment>
<accession>A0ABV0GP97</accession>
<dbReference type="RefSeq" id="WP_026541839.1">
    <property type="nucleotide sequence ID" value="NZ_JAVDRC010000003.1"/>
</dbReference>
<keyword evidence="2" id="KW-1185">Reference proteome</keyword>
<sequence length="93" mass="9787">MGIAFDEGAADALVSAANSADEVLRAEGGFLCGAIEQAVQDFNGGYGRLFKDACGITGGTDGIYGYFDRRTESCKNQARIALGWVEQLTNAKT</sequence>
<evidence type="ECO:0000313" key="1">
    <source>
        <dbReference type="EMBL" id="MEO3940303.1"/>
    </source>
</evidence>
<name>A0ABV0GP97_PAENI</name>
<reference evidence="1 2" key="1">
    <citation type="journal article" date="2024" name="Appl. Microbiol. Biotechnol.">
        <title>Biosynthetic gene clusters with biotechnological applications in novel Antarctic isolates from Actinomycetota.</title>
        <authorList>
            <person name="Bruna P."/>
            <person name="Nunez-Montero K."/>
            <person name="Contreras M.J."/>
            <person name="Leal K."/>
            <person name="Garcia M."/>
            <person name="Abanto M."/>
            <person name="Barrientos L."/>
        </authorList>
    </citation>
    <scope>NUCLEOTIDE SEQUENCE [LARGE SCALE GENOMIC DNA]</scope>
    <source>
        <strain evidence="1 2">Se16.17</strain>
    </source>
</reference>
<evidence type="ECO:0000313" key="2">
    <source>
        <dbReference type="Proteomes" id="UP001448614"/>
    </source>
</evidence>
<proteinExistence type="predicted"/>
<gene>
    <name evidence="1" type="ORF">V3C41_04390</name>
</gene>